<organism evidence="1 2">
    <name type="scientific">Lentinula aff. lateritia</name>
    <dbReference type="NCBI Taxonomy" id="2804960"/>
    <lineage>
        <taxon>Eukaryota</taxon>
        <taxon>Fungi</taxon>
        <taxon>Dikarya</taxon>
        <taxon>Basidiomycota</taxon>
        <taxon>Agaricomycotina</taxon>
        <taxon>Agaricomycetes</taxon>
        <taxon>Agaricomycetidae</taxon>
        <taxon>Agaricales</taxon>
        <taxon>Marasmiineae</taxon>
        <taxon>Omphalotaceae</taxon>
        <taxon>Lentinula</taxon>
    </lineage>
</organism>
<protein>
    <submittedName>
        <fullName evidence="1">Uncharacterized protein</fullName>
    </submittedName>
</protein>
<reference evidence="1" key="1">
    <citation type="submission" date="2022-09" db="EMBL/GenBank/DDBJ databases">
        <title>A Global Phylogenomic Analysis of the Shiitake Genus Lentinula.</title>
        <authorList>
            <consortium name="DOE Joint Genome Institute"/>
            <person name="Sierra-Patev S."/>
            <person name="Min B."/>
            <person name="Naranjo-Ortiz M."/>
            <person name="Looney B."/>
            <person name="Konkel Z."/>
            <person name="Slot J.C."/>
            <person name="Sakamoto Y."/>
            <person name="Steenwyk J.L."/>
            <person name="Rokas A."/>
            <person name="Carro J."/>
            <person name="Camarero S."/>
            <person name="Ferreira P."/>
            <person name="Molpeceres G."/>
            <person name="Ruiz-Duenas F.J."/>
            <person name="Serrano A."/>
            <person name="Henrissat B."/>
            <person name="Drula E."/>
            <person name="Hughes K.W."/>
            <person name="Mata J.L."/>
            <person name="Ishikawa N.K."/>
            <person name="Vargas-Isla R."/>
            <person name="Ushijima S."/>
            <person name="Smith C.A."/>
            <person name="Ahrendt S."/>
            <person name="Andreopoulos W."/>
            <person name="He G."/>
            <person name="Labutti K."/>
            <person name="Lipzen A."/>
            <person name="Ng V."/>
            <person name="Riley R."/>
            <person name="Sandor L."/>
            <person name="Barry K."/>
            <person name="Martinez A.T."/>
            <person name="Xiao Y."/>
            <person name="Gibbons J.G."/>
            <person name="Terashima K."/>
            <person name="Grigoriev I.V."/>
            <person name="Hibbett D.S."/>
        </authorList>
    </citation>
    <scope>NUCLEOTIDE SEQUENCE</scope>
    <source>
        <strain evidence="1">TMI1499</strain>
    </source>
</reference>
<keyword evidence="2" id="KW-1185">Reference proteome</keyword>
<dbReference type="Proteomes" id="UP001163835">
    <property type="component" value="Unassembled WGS sequence"/>
</dbReference>
<comment type="caution">
    <text evidence="1">The sequence shown here is derived from an EMBL/GenBank/DDBJ whole genome shotgun (WGS) entry which is preliminary data.</text>
</comment>
<evidence type="ECO:0000313" key="2">
    <source>
        <dbReference type="Proteomes" id="UP001163835"/>
    </source>
</evidence>
<accession>A0ACC1THT9</accession>
<dbReference type="EMBL" id="MU796136">
    <property type="protein sequence ID" value="KAJ3804266.1"/>
    <property type="molecule type" value="Genomic_DNA"/>
</dbReference>
<evidence type="ECO:0000313" key="1">
    <source>
        <dbReference type="EMBL" id="KAJ3804266.1"/>
    </source>
</evidence>
<sequence>MHYSQLLRVLLSAALTLHTTTMTASPILTPTSMYSKRATIELYHITTATAAASIHSSGVELQVKPTMGDDFNPRGAGFFYASDDKAGILDWCKKRQVDAKTVKEKCAELITFKFDKSALTSLHVHKFGPATLSETTVNAWMHTPDFEQWYEFTAFCTHGSQGDDEVQLAADLANGGNGLDLIIGPMVGTEFDNTHLGPPRPWDILQLSPSPRWDFSKLAYVNQDNSNITYDLPGTEIDNESLTLEGKIEIRKVRWLCSAAEP</sequence>
<name>A0ACC1THT9_9AGAR</name>
<gene>
    <name evidence="1" type="ORF">F5876DRAFT_83457</name>
</gene>
<proteinExistence type="predicted"/>